<keyword evidence="6" id="KW-0238">DNA-binding</keyword>
<evidence type="ECO:0000256" key="4">
    <source>
        <dbReference type="ARBA" id="ARBA00022801"/>
    </source>
</evidence>
<dbReference type="InterPro" id="IPR036590">
    <property type="entry name" value="SRAP-like"/>
</dbReference>
<name>S5DJU4_9ACTN</name>
<keyword evidence="2 8" id="KW-0645">Protease</keyword>
<dbReference type="SUPFAM" id="SSF143081">
    <property type="entry name" value="BB1717-like"/>
    <property type="match status" value="1"/>
</dbReference>
<evidence type="ECO:0000256" key="1">
    <source>
        <dbReference type="ARBA" id="ARBA00008136"/>
    </source>
</evidence>
<dbReference type="GO" id="GO:0008233">
    <property type="term" value="F:peptidase activity"/>
    <property type="evidence" value="ECO:0007669"/>
    <property type="project" value="UniProtKB-KW"/>
</dbReference>
<dbReference type="EMBL" id="KC811123">
    <property type="protein sequence ID" value="AGQ19106.1"/>
    <property type="molecule type" value="Genomic_DNA"/>
</dbReference>
<protein>
    <recommendedName>
        <fullName evidence="8">Abasic site processing protein</fullName>
        <ecNumber evidence="8">3.4.-.-</ecNumber>
    </recommendedName>
</protein>
<dbReference type="Pfam" id="PF02586">
    <property type="entry name" value="SRAP"/>
    <property type="match status" value="1"/>
</dbReference>
<reference evidence="9" key="1">
    <citation type="journal article" date="2013" name="Sci. Rep.">
        <title>Metagenomics uncovers a new group of low GC and ultra-small marine Actinobacteria.</title>
        <authorList>
            <person name="Ghai R."/>
            <person name="Mizuno C.M."/>
            <person name="Picazo A."/>
            <person name="Camacho A."/>
            <person name="Rodriguez-Valera F."/>
        </authorList>
    </citation>
    <scope>NUCLEOTIDE SEQUENCE</scope>
</reference>
<keyword evidence="5" id="KW-0190">Covalent protein-DNA linkage</keyword>
<evidence type="ECO:0000256" key="7">
    <source>
        <dbReference type="ARBA" id="ARBA00023239"/>
    </source>
</evidence>
<evidence type="ECO:0000256" key="3">
    <source>
        <dbReference type="ARBA" id="ARBA00022763"/>
    </source>
</evidence>
<dbReference type="GO" id="GO:0003697">
    <property type="term" value="F:single-stranded DNA binding"/>
    <property type="evidence" value="ECO:0007669"/>
    <property type="project" value="InterPro"/>
</dbReference>
<dbReference type="PANTHER" id="PTHR13604">
    <property type="entry name" value="DC12-RELATED"/>
    <property type="match status" value="1"/>
</dbReference>
<dbReference type="InterPro" id="IPR003738">
    <property type="entry name" value="SRAP"/>
</dbReference>
<evidence type="ECO:0000313" key="9">
    <source>
        <dbReference type="EMBL" id="AGQ19106.1"/>
    </source>
</evidence>
<proteinExistence type="inferred from homology"/>
<dbReference type="GO" id="GO:0016829">
    <property type="term" value="F:lyase activity"/>
    <property type="evidence" value="ECO:0007669"/>
    <property type="project" value="UniProtKB-KW"/>
</dbReference>
<dbReference type="GO" id="GO:0006508">
    <property type="term" value="P:proteolysis"/>
    <property type="evidence" value="ECO:0007669"/>
    <property type="project" value="UniProtKB-KW"/>
</dbReference>
<organism evidence="9">
    <name type="scientific">Candidatus Actinomarina minuta</name>
    <dbReference type="NCBI Taxonomy" id="1389454"/>
    <lineage>
        <taxon>Bacteria</taxon>
        <taxon>Bacillati</taxon>
        <taxon>Actinomycetota</taxon>
        <taxon>Actinomycetes</taxon>
        <taxon>Candidatus Actinomarinidae</taxon>
        <taxon>Candidatus Actinomarinales</taxon>
        <taxon>Candidatus Actinomarineae</taxon>
        <taxon>Candidatus Actinomarinaceae</taxon>
        <taxon>Candidatus Actinomarina</taxon>
    </lineage>
</organism>
<evidence type="ECO:0000256" key="6">
    <source>
        <dbReference type="ARBA" id="ARBA00023125"/>
    </source>
</evidence>
<comment type="similarity">
    <text evidence="1 8">Belongs to the SOS response-associated peptidase family.</text>
</comment>
<dbReference type="PANTHER" id="PTHR13604:SF0">
    <property type="entry name" value="ABASIC SITE PROCESSING PROTEIN HMCES"/>
    <property type="match status" value="1"/>
</dbReference>
<dbReference type="GO" id="GO:0106300">
    <property type="term" value="P:protein-DNA covalent cross-linking repair"/>
    <property type="evidence" value="ECO:0007669"/>
    <property type="project" value="InterPro"/>
</dbReference>
<keyword evidence="7" id="KW-0456">Lyase</keyword>
<evidence type="ECO:0000256" key="2">
    <source>
        <dbReference type="ARBA" id="ARBA00022670"/>
    </source>
</evidence>
<accession>S5DJU4</accession>
<dbReference type="AlphaFoldDB" id="S5DJU4"/>
<evidence type="ECO:0000256" key="5">
    <source>
        <dbReference type="ARBA" id="ARBA00023124"/>
    </source>
</evidence>
<dbReference type="Gene3D" id="3.90.1680.10">
    <property type="entry name" value="SOS response associated peptidase-like"/>
    <property type="match status" value="1"/>
</dbReference>
<keyword evidence="3" id="KW-0227">DNA damage</keyword>
<dbReference type="EC" id="3.4.-.-" evidence="8"/>
<sequence>MCGRYYVDVSKDELSFVNNFSEFEYEQNFNVAPQTVAPCIIDNNLVAVNWGYFPDWLKQQSNPRPLFNTRYESLLEKKTFTSAFKNSRCLVPITGWYEWKEEEGIKQPYYFFSNSSETLIAAGLYWNRSSGDIESSIITREAVADLQTVHNRSPLLLNKEKRDLWMSDISSEEIYAEILDYSYSDIEFYKVDRAVNNPKNNNESLIQEFKEVPF</sequence>
<keyword evidence="4 8" id="KW-0378">Hydrolase</keyword>
<evidence type="ECO:0000256" key="8">
    <source>
        <dbReference type="RuleBase" id="RU364100"/>
    </source>
</evidence>